<feature type="coiled-coil region" evidence="1">
    <location>
        <begin position="66"/>
        <end position="96"/>
    </location>
</feature>
<dbReference type="OrthoDB" id="3533814at2759"/>
<organism evidence="5 6">
    <name type="scientific">Venustampulla echinocandica</name>
    <dbReference type="NCBI Taxonomy" id="2656787"/>
    <lineage>
        <taxon>Eukaryota</taxon>
        <taxon>Fungi</taxon>
        <taxon>Dikarya</taxon>
        <taxon>Ascomycota</taxon>
        <taxon>Pezizomycotina</taxon>
        <taxon>Leotiomycetes</taxon>
        <taxon>Helotiales</taxon>
        <taxon>Pleuroascaceae</taxon>
        <taxon>Venustampulla</taxon>
    </lineage>
</organism>
<evidence type="ECO:0000256" key="1">
    <source>
        <dbReference type="SAM" id="Coils"/>
    </source>
</evidence>
<feature type="domain" description="DUF6594" evidence="4">
    <location>
        <begin position="40"/>
        <end position="306"/>
    </location>
</feature>
<feature type="transmembrane region" description="Helical" evidence="3">
    <location>
        <begin position="242"/>
        <end position="262"/>
    </location>
</feature>
<reference evidence="5 6" key="1">
    <citation type="journal article" date="2018" name="IMA Fungus">
        <title>IMA Genome-F 9: Draft genome sequence of Annulohypoxylon stygium, Aspergillus mulundensis, Berkeleyomyces basicola (syn. Thielaviopsis basicola), Ceratocystis smalleyi, two Cercospora beticola strains, Coleophoma cylindrospora, Fusarium fracticaudum, Phialophora cf. hyalina, and Morchella septimelata.</title>
        <authorList>
            <person name="Wingfield B.D."/>
            <person name="Bills G.F."/>
            <person name="Dong Y."/>
            <person name="Huang W."/>
            <person name="Nel W.J."/>
            <person name="Swalarsk-Parry B.S."/>
            <person name="Vaghefi N."/>
            <person name="Wilken P.M."/>
            <person name="An Z."/>
            <person name="de Beer Z.W."/>
            <person name="De Vos L."/>
            <person name="Chen L."/>
            <person name="Duong T.A."/>
            <person name="Gao Y."/>
            <person name="Hammerbacher A."/>
            <person name="Kikkert J.R."/>
            <person name="Li Y."/>
            <person name="Li H."/>
            <person name="Li K."/>
            <person name="Li Q."/>
            <person name="Liu X."/>
            <person name="Ma X."/>
            <person name="Naidoo K."/>
            <person name="Pethybridge S.J."/>
            <person name="Sun J."/>
            <person name="Steenkamp E.T."/>
            <person name="van der Nest M.A."/>
            <person name="van Wyk S."/>
            <person name="Wingfield M.J."/>
            <person name="Xiong C."/>
            <person name="Yue Q."/>
            <person name="Zhang X."/>
        </authorList>
    </citation>
    <scope>NUCLEOTIDE SEQUENCE [LARGE SCALE GENOMIC DNA]</scope>
    <source>
        <strain evidence="5 6">BP 5553</strain>
    </source>
</reference>
<dbReference type="PANTHER" id="PTHR34502:SF4">
    <property type="entry name" value="DUF6594 DOMAIN-CONTAINING PROTEIN"/>
    <property type="match status" value="1"/>
</dbReference>
<evidence type="ECO:0000256" key="2">
    <source>
        <dbReference type="SAM" id="MobiDB-lite"/>
    </source>
</evidence>
<evidence type="ECO:0000313" key="5">
    <source>
        <dbReference type="EMBL" id="RDL30108.1"/>
    </source>
</evidence>
<accession>A0A370T969</accession>
<keyword evidence="1" id="KW-0175">Coiled coil</keyword>
<proteinExistence type="predicted"/>
<feature type="transmembrane region" description="Helical" evidence="3">
    <location>
        <begin position="268"/>
        <end position="287"/>
    </location>
</feature>
<sequence>MPSQDLELGQVSEPSSEPAPTLCSASEQPAAPISEGFIGLTAKIAADPDKSTTIYRRFDALSARNLLFYQAELAELEERQNQYDKEDRKARDQLNQASIECQHDWETFANYAKEVGRERSKMELAMKIRTTLEKYHEALSAHQRLLNSPPPSTTTVKAMQNWFKDPTGKKDPNNCIPQLWGASEHTYSDPHDLVALRVPVDQDRLSDFIQKNFGVFFKTSHGSGGGAQILISHATLSMFSTILSLILASILLFGAIISLSIIGSKPVLLGMLCFWTVLFAACVGLLTDAKRDQVFAATAAYAAVLVVFISGNLGGGGGGGGSCACPPAPS</sequence>
<dbReference type="Pfam" id="PF20237">
    <property type="entry name" value="DUF6594"/>
    <property type="match status" value="1"/>
</dbReference>
<dbReference type="EMBL" id="NPIC01000016">
    <property type="protein sequence ID" value="RDL30108.1"/>
    <property type="molecule type" value="Genomic_DNA"/>
</dbReference>
<comment type="caution">
    <text evidence="5">The sequence shown here is derived from an EMBL/GenBank/DDBJ whole genome shotgun (WGS) entry which is preliminary data.</text>
</comment>
<evidence type="ECO:0000259" key="4">
    <source>
        <dbReference type="Pfam" id="PF20237"/>
    </source>
</evidence>
<evidence type="ECO:0000313" key="6">
    <source>
        <dbReference type="Proteomes" id="UP000254866"/>
    </source>
</evidence>
<dbReference type="Proteomes" id="UP000254866">
    <property type="component" value="Unassembled WGS sequence"/>
</dbReference>
<dbReference type="AlphaFoldDB" id="A0A370T969"/>
<dbReference type="GeneID" id="43603235"/>
<feature type="region of interest" description="Disordered" evidence="2">
    <location>
        <begin position="1"/>
        <end position="27"/>
    </location>
</feature>
<keyword evidence="3" id="KW-0472">Membrane</keyword>
<name>A0A370T969_9HELO</name>
<gene>
    <name evidence="5" type="ORF">BP5553_10386</name>
</gene>
<dbReference type="InterPro" id="IPR046529">
    <property type="entry name" value="DUF6594"/>
</dbReference>
<feature type="transmembrane region" description="Helical" evidence="3">
    <location>
        <begin position="294"/>
        <end position="311"/>
    </location>
</feature>
<keyword evidence="6" id="KW-1185">Reference proteome</keyword>
<dbReference type="STRING" id="2656787.A0A370T969"/>
<protein>
    <recommendedName>
        <fullName evidence="4">DUF6594 domain-containing protein</fullName>
    </recommendedName>
</protein>
<evidence type="ECO:0000256" key="3">
    <source>
        <dbReference type="SAM" id="Phobius"/>
    </source>
</evidence>
<dbReference type="PANTHER" id="PTHR34502">
    <property type="entry name" value="DUF6594 DOMAIN-CONTAINING PROTEIN-RELATED"/>
    <property type="match status" value="1"/>
</dbReference>
<keyword evidence="3" id="KW-0812">Transmembrane</keyword>
<dbReference type="RefSeq" id="XP_031864716.1">
    <property type="nucleotide sequence ID" value="XM_032019009.1"/>
</dbReference>
<keyword evidence="3" id="KW-1133">Transmembrane helix</keyword>